<evidence type="ECO:0000256" key="8">
    <source>
        <dbReference type="SAM" id="Phobius"/>
    </source>
</evidence>
<evidence type="ECO:0000259" key="9">
    <source>
        <dbReference type="PROSITE" id="PS50850"/>
    </source>
</evidence>
<protein>
    <submittedName>
        <fullName evidence="10">Predicted arabinose efflux permease, MFS family</fullName>
    </submittedName>
</protein>
<dbReference type="PANTHER" id="PTHR23517:SF10">
    <property type="entry name" value="MAJOR FACILITATOR SUPERFAMILY (MFS) PROFILE DOMAIN-CONTAINING PROTEIN"/>
    <property type="match status" value="1"/>
</dbReference>
<feature type="transmembrane region" description="Helical" evidence="8">
    <location>
        <begin position="374"/>
        <end position="396"/>
    </location>
</feature>
<dbReference type="OrthoDB" id="9793283at2"/>
<evidence type="ECO:0000256" key="3">
    <source>
        <dbReference type="ARBA" id="ARBA00022475"/>
    </source>
</evidence>
<keyword evidence="4 8" id="KW-0812">Transmembrane</keyword>
<evidence type="ECO:0000256" key="1">
    <source>
        <dbReference type="ARBA" id="ARBA00004651"/>
    </source>
</evidence>
<dbReference type="EMBL" id="FNDX01000011">
    <property type="protein sequence ID" value="SDJ08307.1"/>
    <property type="molecule type" value="Genomic_DNA"/>
</dbReference>
<dbReference type="RefSeq" id="WP_090714536.1">
    <property type="nucleotide sequence ID" value="NZ_CBCSKY010000009.1"/>
</dbReference>
<evidence type="ECO:0000313" key="11">
    <source>
        <dbReference type="Proteomes" id="UP000199050"/>
    </source>
</evidence>
<proteinExistence type="predicted"/>
<dbReference type="PANTHER" id="PTHR23517">
    <property type="entry name" value="RESISTANCE PROTEIN MDTM, PUTATIVE-RELATED-RELATED"/>
    <property type="match status" value="1"/>
</dbReference>
<feature type="transmembrane region" description="Helical" evidence="8">
    <location>
        <begin position="46"/>
        <end position="67"/>
    </location>
</feature>
<dbReference type="Proteomes" id="UP000199050">
    <property type="component" value="Unassembled WGS sequence"/>
</dbReference>
<keyword evidence="2" id="KW-0813">Transport</keyword>
<accession>A0A1G8QUC0</accession>
<dbReference type="GO" id="GO:0005886">
    <property type="term" value="C:plasma membrane"/>
    <property type="evidence" value="ECO:0007669"/>
    <property type="project" value="UniProtKB-SubCell"/>
</dbReference>
<feature type="transmembrane region" description="Helical" evidence="8">
    <location>
        <begin position="79"/>
        <end position="97"/>
    </location>
</feature>
<feature type="transmembrane region" description="Helical" evidence="8">
    <location>
        <begin position="256"/>
        <end position="275"/>
    </location>
</feature>
<evidence type="ECO:0000256" key="7">
    <source>
        <dbReference type="SAM" id="MobiDB-lite"/>
    </source>
</evidence>
<sequence length="425" mass="46486">MNLRIARQLNSRVWNILAGTLFTRTALFMSVPYLSIFLMSQKHIPLLPTSLILAVNPLAGVAFSWLGGALADKLPLRRILLYTPLVWGTVFILFYFAGGFWSFLVLNALNGLCYSLFEPASKKVLSAESLPEHRLLVFNLRYTAINVGCFAGPLLSLLFNMKMTLFPYVILGSMYILYGASTTLFFRNASSAANPPVHVPVKSVRSLQALSVIRKDYVYLLLVAGMSFSYFGYSQLNGTVSQYLSNTAMLADGTRLYSILLSANAIVILAAQFAVLRLISGWNPFNVVLLSNLLLGLSFLFFLFPAAYLPLLLFILVFSLGELLIGARFDALVDELSSAENKGLYFGCTEIVKLGTISGPLVGGGLLGRFGFQAAWPVFGLLAVITLTGSGLLLVARQKHLHTRNREKAGAAPETAADEAIRRLS</sequence>
<evidence type="ECO:0000256" key="6">
    <source>
        <dbReference type="ARBA" id="ARBA00023136"/>
    </source>
</evidence>
<evidence type="ECO:0000256" key="2">
    <source>
        <dbReference type="ARBA" id="ARBA00022448"/>
    </source>
</evidence>
<reference evidence="11" key="1">
    <citation type="submission" date="2016-10" db="EMBL/GenBank/DDBJ databases">
        <authorList>
            <person name="Varghese N."/>
            <person name="Submissions S."/>
        </authorList>
    </citation>
    <scope>NUCLEOTIDE SEQUENCE [LARGE SCALE GENOMIC DNA]</scope>
    <source>
        <strain evidence="11">CGMCC 1.11012</strain>
    </source>
</reference>
<feature type="transmembrane region" description="Helical" evidence="8">
    <location>
        <begin position="12"/>
        <end position="34"/>
    </location>
</feature>
<dbReference type="PROSITE" id="PS50850">
    <property type="entry name" value="MFS"/>
    <property type="match status" value="1"/>
</dbReference>
<dbReference type="InterPro" id="IPR011701">
    <property type="entry name" value="MFS"/>
</dbReference>
<keyword evidence="6 8" id="KW-0472">Membrane</keyword>
<name>A0A1G8QUC0_9BACL</name>
<dbReference type="SUPFAM" id="SSF103473">
    <property type="entry name" value="MFS general substrate transporter"/>
    <property type="match status" value="1"/>
</dbReference>
<organism evidence="10 11">
    <name type="scientific">Paenibacillus typhae</name>
    <dbReference type="NCBI Taxonomy" id="1174501"/>
    <lineage>
        <taxon>Bacteria</taxon>
        <taxon>Bacillati</taxon>
        <taxon>Bacillota</taxon>
        <taxon>Bacilli</taxon>
        <taxon>Bacillales</taxon>
        <taxon>Paenibacillaceae</taxon>
        <taxon>Paenibacillus</taxon>
    </lineage>
</organism>
<comment type="subcellular location">
    <subcellularLocation>
        <location evidence="1">Cell membrane</location>
        <topology evidence="1">Multi-pass membrane protein</topology>
    </subcellularLocation>
</comment>
<feature type="transmembrane region" description="Helical" evidence="8">
    <location>
        <begin position="217"/>
        <end position="236"/>
    </location>
</feature>
<keyword evidence="11" id="KW-1185">Reference proteome</keyword>
<dbReference type="Gene3D" id="1.20.1250.20">
    <property type="entry name" value="MFS general substrate transporter like domains"/>
    <property type="match status" value="1"/>
</dbReference>
<dbReference type="InterPro" id="IPR020846">
    <property type="entry name" value="MFS_dom"/>
</dbReference>
<evidence type="ECO:0000256" key="5">
    <source>
        <dbReference type="ARBA" id="ARBA00022989"/>
    </source>
</evidence>
<keyword evidence="3" id="KW-1003">Cell membrane</keyword>
<evidence type="ECO:0000256" key="4">
    <source>
        <dbReference type="ARBA" id="ARBA00022692"/>
    </source>
</evidence>
<dbReference type="InterPro" id="IPR050171">
    <property type="entry name" value="MFS_Transporters"/>
</dbReference>
<keyword evidence="5 8" id="KW-1133">Transmembrane helix</keyword>
<feature type="region of interest" description="Disordered" evidence="7">
    <location>
        <begin position="405"/>
        <end position="425"/>
    </location>
</feature>
<dbReference type="STRING" id="1174501.SAMN05216192_111139"/>
<gene>
    <name evidence="10" type="ORF">SAMN05216192_111139</name>
</gene>
<feature type="transmembrane region" description="Helical" evidence="8">
    <location>
        <begin position="140"/>
        <end position="159"/>
    </location>
</feature>
<feature type="domain" description="Major facilitator superfamily (MFS) profile" evidence="9">
    <location>
        <begin position="1"/>
        <end position="401"/>
    </location>
</feature>
<dbReference type="GO" id="GO:0022857">
    <property type="term" value="F:transmembrane transporter activity"/>
    <property type="evidence" value="ECO:0007669"/>
    <property type="project" value="InterPro"/>
</dbReference>
<dbReference type="Pfam" id="PF07690">
    <property type="entry name" value="MFS_1"/>
    <property type="match status" value="1"/>
</dbReference>
<feature type="transmembrane region" description="Helical" evidence="8">
    <location>
        <begin position="343"/>
        <end position="362"/>
    </location>
</feature>
<dbReference type="InterPro" id="IPR036259">
    <property type="entry name" value="MFS_trans_sf"/>
</dbReference>
<evidence type="ECO:0000313" key="10">
    <source>
        <dbReference type="EMBL" id="SDJ08307.1"/>
    </source>
</evidence>
<feature type="transmembrane region" description="Helical" evidence="8">
    <location>
        <begin position="165"/>
        <end position="186"/>
    </location>
</feature>
<dbReference type="AlphaFoldDB" id="A0A1G8QUC0"/>